<keyword evidence="8" id="KW-0969">Cilium</keyword>
<accession>A0ABS0XQ04</accession>
<evidence type="ECO:0000256" key="7">
    <source>
        <dbReference type="HAMAP-Rule" id="MF_00415"/>
    </source>
</evidence>
<keyword evidence="7" id="KW-0449">Lipoprotein</keyword>
<evidence type="ECO:0000256" key="5">
    <source>
        <dbReference type="ARBA" id="ARBA00023143"/>
    </source>
</evidence>
<dbReference type="NCBIfam" id="NF001305">
    <property type="entry name" value="PRK00249.1-5"/>
    <property type="match status" value="1"/>
</dbReference>
<sequence>MKSTIPVLFVGAVALSGCAVTDRLAQVGKAPKMTAIDTADAPSIEESLGRPGIVQRREATAPPPAGASLFRAGAGAFLGDQRAARNGDILTVKINVADKADMGNNTARTRGGSESAGLSSLLGLETKLPGGDPSKLVAGNSKSQYNGGGTISRSETINMTMSAIVTNVLPNGNLVIRGRQEIRVNYELRELIVTGIVRPQDIARDNSIRHTQIAEARISYGGRGQLTQAQQARWGQQIYDALFPF</sequence>
<evidence type="ECO:0000313" key="8">
    <source>
        <dbReference type="EMBL" id="MBJ6122108.1"/>
    </source>
</evidence>
<dbReference type="HAMAP" id="MF_00415">
    <property type="entry name" value="FlgH"/>
    <property type="match status" value="1"/>
</dbReference>
<dbReference type="Proteomes" id="UP000640426">
    <property type="component" value="Unassembled WGS sequence"/>
</dbReference>
<dbReference type="Pfam" id="PF02107">
    <property type="entry name" value="FlgH"/>
    <property type="match status" value="1"/>
</dbReference>
<dbReference type="PANTHER" id="PTHR34933">
    <property type="entry name" value="FLAGELLAR L-RING PROTEIN"/>
    <property type="match status" value="1"/>
</dbReference>
<protein>
    <recommendedName>
        <fullName evidence="7">Flagellar L-ring protein</fullName>
    </recommendedName>
    <alternativeName>
        <fullName evidence="7">Basal body L-ring protein</fullName>
    </alternativeName>
</protein>
<keyword evidence="3 7" id="KW-0732">Signal</keyword>
<gene>
    <name evidence="7" type="primary">flgH</name>
    <name evidence="8" type="ORF">JAO74_09920</name>
</gene>
<comment type="subunit">
    <text evidence="7">The basal body constitutes a major portion of the flagellar organelle and consists of four rings (L,P,S, and M) mounted on a central rod.</text>
</comment>
<keyword evidence="4 7" id="KW-0472">Membrane</keyword>
<organism evidence="8 9">
    <name type="scientific">Sphingomonas mollis</name>
    <dbReference type="NCBI Taxonomy" id="2795726"/>
    <lineage>
        <taxon>Bacteria</taxon>
        <taxon>Pseudomonadati</taxon>
        <taxon>Pseudomonadota</taxon>
        <taxon>Alphaproteobacteria</taxon>
        <taxon>Sphingomonadales</taxon>
        <taxon>Sphingomonadaceae</taxon>
        <taxon>Sphingomonas</taxon>
    </lineage>
</organism>
<comment type="similarity">
    <text evidence="2 7">Belongs to the FlgH family.</text>
</comment>
<proteinExistence type="inferred from homology"/>
<name>A0ABS0XQ04_9SPHN</name>
<keyword evidence="9" id="KW-1185">Reference proteome</keyword>
<dbReference type="PROSITE" id="PS51257">
    <property type="entry name" value="PROKAR_LIPOPROTEIN"/>
    <property type="match status" value="1"/>
</dbReference>
<evidence type="ECO:0000256" key="4">
    <source>
        <dbReference type="ARBA" id="ARBA00023136"/>
    </source>
</evidence>
<evidence type="ECO:0000256" key="1">
    <source>
        <dbReference type="ARBA" id="ARBA00002591"/>
    </source>
</evidence>
<keyword evidence="8" id="KW-0282">Flagellum</keyword>
<dbReference type="InterPro" id="IPR000527">
    <property type="entry name" value="Flag_Lring"/>
</dbReference>
<keyword evidence="8" id="KW-0966">Cell projection</keyword>
<dbReference type="EMBL" id="JAELXS010000005">
    <property type="protein sequence ID" value="MBJ6122108.1"/>
    <property type="molecule type" value="Genomic_DNA"/>
</dbReference>
<dbReference type="PRINTS" id="PR01008">
    <property type="entry name" value="FLGLRINGFLGH"/>
</dbReference>
<evidence type="ECO:0000313" key="9">
    <source>
        <dbReference type="Proteomes" id="UP000640426"/>
    </source>
</evidence>
<comment type="caution">
    <text evidence="8">The sequence shown here is derived from an EMBL/GenBank/DDBJ whole genome shotgun (WGS) entry which is preliminary data.</text>
</comment>
<comment type="function">
    <text evidence="1 7">Assembles around the rod to form the L-ring and probably protects the motor/basal body from shearing forces during rotation.</text>
</comment>
<keyword evidence="5 7" id="KW-0975">Bacterial flagellum</keyword>
<reference evidence="9" key="1">
    <citation type="submission" date="2020-12" db="EMBL/GenBank/DDBJ databases">
        <title>Hymenobacter sp.</title>
        <authorList>
            <person name="Kim M.K."/>
        </authorList>
    </citation>
    <scope>NUCLEOTIDE SEQUENCE [LARGE SCALE GENOMIC DNA]</scope>
    <source>
        <strain evidence="9">BT553</strain>
    </source>
</reference>
<evidence type="ECO:0000256" key="2">
    <source>
        <dbReference type="ARBA" id="ARBA00006929"/>
    </source>
</evidence>
<dbReference type="PANTHER" id="PTHR34933:SF1">
    <property type="entry name" value="FLAGELLAR L-RING PROTEIN"/>
    <property type="match status" value="1"/>
</dbReference>
<comment type="subcellular location">
    <subcellularLocation>
        <location evidence="7">Cell outer membrane</location>
        <topology evidence="7">Lipid-anchor</topology>
    </subcellularLocation>
    <subcellularLocation>
        <location evidence="7">Bacterial flagellum basal body</location>
    </subcellularLocation>
</comment>
<evidence type="ECO:0000256" key="3">
    <source>
        <dbReference type="ARBA" id="ARBA00022729"/>
    </source>
</evidence>
<keyword evidence="6 7" id="KW-0998">Cell outer membrane</keyword>
<dbReference type="RefSeq" id="WP_199037521.1">
    <property type="nucleotide sequence ID" value="NZ_JAELXS010000005.1"/>
</dbReference>
<evidence type="ECO:0000256" key="6">
    <source>
        <dbReference type="ARBA" id="ARBA00023237"/>
    </source>
</evidence>